<accession>A0AAN6EN92</accession>
<feature type="signal peptide" evidence="3">
    <location>
        <begin position="1"/>
        <end position="16"/>
    </location>
</feature>
<evidence type="ECO:0000256" key="1">
    <source>
        <dbReference type="SAM" id="MobiDB-lite"/>
    </source>
</evidence>
<dbReference type="Proteomes" id="UP001161757">
    <property type="component" value="Unassembled WGS sequence"/>
</dbReference>
<keyword evidence="3" id="KW-0732">Signal</keyword>
<evidence type="ECO:0000256" key="3">
    <source>
        <dbReference type="SAM" id="SignalP"/>
    </source>
</evidence>
<gene>
    <name evidence="4" type="ORF">HRR80_007699</name>
</gene>
<evidence type="ECO:0000256" key="2">
    <source>
        <dbReference type="SAM" id="Phobius"/>
    </source>
</evidence>
<sequence length="470" mass="51100">MLFLWCILACCNLLVALRAPICRDLPVATSQSRKALERDEQNWKYGMHCRLHRAIVGLSVVMALSMCLLCLLDRLLRRITSAQTDSNSTSTCSRHSYKSQFRNSFWCWRFGFGFGPRTSISREHNAAAHHGSIPSLSSTGTAGSQIYRDDGVFPVHDRRPSRLEHEQWLQRRNSLSSQKAIYPHKYHHHHNTTSSWHLRHPYSPSPHYHPGYFPAATASSSRYSSTLRSVSEGALLDVDLTDSHFTFNPSLSLSLSSSNSNDRLSGRSLSCRTPVPRRPSTLSMSFSSSSLRQTQRRGSNRYGYAGPPGQMQSCRLPDHLSTPTITTSLVSSTTLADGGGPPLPAAPAPTWSPALHHAPLSADPTIRALSTGVRVSKLSGHGGLGKGPVVPPRSTSAMSFPAQGKGTQPVEGGNRPPAVRGPVQESASMPACGTAAAPPGPQPVPSITLQRPPPIPTMSMARPSRQRACR</sequence>
<feature type="compositionally biased region" description="Low complexity" evidence="1">
    <location>
        <begin position="251"/>
        <end position="270"/>
    </location>
</feature>
<evidence type="ECO:0000313" key="5">
    <source>
        <dbReference type="Proteomes" id="UP001161757"/>
    </source>
</evidence>
<feature type="region of interest" description="Disordered" evidence="1">
    <location>
        <begin position="251"/>
        <end position="303"/>
    </location>
</feature>
<organism evidence="4 5">
    <name type="scientific">Exophiala dermatitidis</name>
    <name type="common">Black yeast-like fungus</name>
    <name type="synonym">Wangiella dermatitidis</name>
    <dbReference type="NCBI Taxonomy" id="5970"/>
    <lineage>
        <taxon>Eukaryota</taxon>
        <taxon>Fungi</taxon>
        <taxon>Dikarya</taxon>
        <taxon>Ascomycota</taxon>
        <taxon>Pezizomycotina</taxon>
        <taxon>Eurotiomycetes</taxon>
        <taxon>Chaetothyriomycetidae</taxon>
        <taxon>Chaetothyriales</taxon>
        <taxon>Herpotrichiellaceae</taxon>
        <taxon>Exophiala</taxon>
    </lineage>
</organism>
<keyword evidence="2" id="KW-1133">Transmembrane helix</keyword>
<keyword evidence="2" id="KW-0812">Transmembrane</keyword>
<feature type="compositionally biased region" description="Low complexity" evidence="1">
    <location>
        <begin position="278"/>
        <end position="293"/>
    </location>
</feature>
<keyword evidence="2" id="KW-0472">Membrane</keyword>
<proteinExistence type="predicted"/>
<dbReference type="AlphaFoldDB" id="A0AAN6EN92"/>
<protein>
    <submittedName>
        <fullName evidence="4">Uncharacterized protein</fullName>
    </submittedName>
</protein>
<feature type="region of interest" description="Disordered" evidence="1">
    <location>
        <begin position="379"/>
        <end position="470"/>
    </location>
</feature>
<reference evidence="4" key="1">
    <citation type="submission" date="2023-01" db="EMBL/GenBank/DDBJ databases">
        <title>Exophiala dermititidis isolated from Cystic Fibrosis Patient.</title>
        <authorList>
            <person name="Kurbessoian T."/>
            <person name="Crocker A."/>
            <person name="Murante D."/>
            <person name="Hogan D.A."/>
            <person name="Stajich J.E."/>
        </authorList>
    </citation>
    <scope>NUCLEOTIDE SEQUENCE</scope>
    <source>
        <strain evidence="4">Ex8</strain>
    </source>
</reference>
<feature type="chain" id="PRO_5043032159" evidence="3">
    <location>
        <begin position="17"/>
        <end position="470"/>
    </location>
</feature>
<evidence type="ECO:0000313" key="4">
    <source>
        <dbReference type="EMBL" id="KAJ8988283.1"/>
    </source>
</evidence>
<feature type="transmembrane region" description="Helical" evidence="2">
    <location>
        <begin position="51"/>
        <end position="72"/>
    </location>
</feature>
<dbReference type="EMBL" id="JAJGCB010000019">
    <property type="protein sequence ID" value="KAJ8988283.1"/>
    <property type="molecule type" value="Genomic_DNA"/>
</dbReference>
<name>A0AAN6EN92_EXODE</name>
<comment type="caution">
    <text evidence="4">The sequence shown here is derived from an EMBL/GenBank/DDBJ whole genome shotgun (WGS) entry which is preliminary data.</text>
</comment>